<dbReference type="OrthoDB" id="9998961at2"/>
<evidence type="ECO:0000256" key="2">
    <source>
        <dbReference type="SAM" id="Phobius"/>
    </source>
</evidence>
<gene>
    <name evidence="3" type="ORF">SAMN06296036_10269</name>
</gene>
<dbReference type="RefSeq" id="WP_132315611.1">
    <property type="nucleotide sequence ID" value="NZ_FWZT01000002.1"/>
</dbReference>
<name>A0A1Y6B5Y5_9BACT</name>
<proteinExistence type="predicted"/>
<dbReference type="Proteomes" id="UP000192907">
    <property type="component" value="Unassembled WGS sequence"/>
</dbReference>
<evidence type="ECO:0000256" key="1">
    <source>
        <dbReference type="SAM" id="MobiDB-lite"/>
    </source>
</evidence>
<feature type="transmembrane region" description="Helical" evidence="2">
    <location>
        <begin position="12"/>
        <end position="33"/>
    </location>
</feature>
<keyword evidence="4" id="KW-1185">Reference proteome</keyword>
<dbReference type="AlphaFoldDB" id="A0A1Y6B5Y5"/>
<accession>A0A1Y6B5Y5</accession>
<keyword evidence="2" id="KW-0812">Transmembrane</keyword>
<evidence type="ECO:0000313" key="3">
    <source>
        <dbReference type="EMBL" id="SME93964.1"/>
    </source>
</evidence>
<sequence>MTNRLRQLFDAIMEILESLGLLICLLLSAPLRFFRGFDRVYACFYYVQVLVPRGLFAPMLRAHFEDKMGNHQQSANVLDQVAYILEEVESVERQPNVSRMLCDIYCLLFKQYVLAGNLEEATLTVIRAHQSTGLDRLPTTPGFDVRVAHVVKAGIAAGKLLEDGGLATLMVRQGDEPIVSKPTNKRDLKVRKAQKPKEGATIIPFPSPVQ</sequence>
<evidence type="ECO:0000313" key="4">
    <source>
        <dbReference type="Proteomes" id="UP000192907"/>
    </source>
</evidence>
<keyword evidence="2" id="KW-0472">Membrane</keyword>
<feature type="region of interest" description="Disordered" evidence="1">
    <location>
        <begin position="188"/>
        <end position="210"/>
    </location>
</feature>
<reference evidence="4" key="1">
    <citation type="submission" date="2017-04" db="EMBL/GenBank/DDBJ databases">
        <authorList>
            <person name="Varghese N."/>
            <person name="Submissions S."/>
        </authorList>
    </citation>
    <scope>NUCLEOTIDE SEQUENCE [LARGE SCALE GENOMIC DNA]</scope>
    <source>
        <strain evidence="4">RKEM611</strain>
    </source>
</reference>
<organism evidence="3 4">
    <name type="scientific">Pseudobacteriovorax antillogorgiicola</name>
    <dbReference type="NCBI Taxonomy" id="1513793"/>
    <lineage>
        <taxon>Bacteria</taxon>
        <taxon>Pseudomonadati</taxon>
        <taxon>Bdellovibrionota</taxon>
        <taxon>Oligoflexia</taxon>
        <taxon>Oligoflexales</taxon>
        <taxon>Pseudobacteriovoracaceae</taxon>
        <taxon>Pseudobacteriovorax</taxon>
    </lineage>
</organism>
<dbReference type="EMBL" id="FWZT01000002">
    <property type="protein sequence ID" value="SME93964.1"/>
    <property type="molecule type" value="Genomic_DNA"/>
</dbReference>
<keyword evidence="2" id="KW-1133">Transmembrane helix</keyword>
<dbReference type="STRING" id="1513793.SAMN06296036_10269"/>
<protein>
    <submittedName>
        <fullName evidence="3">Uncharacterized protein</fullName>
    </submittedName>
</protein>